<name>A0ACC0XIN5_9ROSI</name>
<organism evidence="1 2">
    <name type="scientific">Pistacia integerrima</name>
    <dbReference type="NCBI Taxonomy" id="434235"/>
    <lineage>
        <taxon>Eukaryota</taxon>
        <taxon>Viridiplantae</taxon>
        <taxon>Streptophyta</taxon>
        <taxon>Embryophyta</taxon>
        <taxon>Tracheophyta</taxon>
        <taxon>Spermatophyta</taxon>
        <taxon>Magnoliopsida</taxon>
        <taxon>eudicotyledons</taxon>
        <taxon>Gunneridae</taxon>
        <taxon>Pentapetalae</taxon>
        <taxon>rosids</taxon>
        <taxon>malvids</taxon>
        <taxon>Sapindales</taxon>
        <taxon>Anacardiaceae</taxon>
        <taxon>Pistacia</taxon>
    </lineage>
</organism>
<keyword evidence="2" id="KW-1185">Reference proteome</keyword>
<sequence length="31" mass="3735">MDTSPSNEDGRPYGHPNEMNWRPYSKFFFNL</sequence>
<reference evidence="2" key="1">
    <citation type="journal article" date="2023" name="G3 (Bethesda)">
        <title>Genome assembly and association tests identify interacting loci associated with vigor, precocity, and sex in interspecific pistachio rootstocks.</title>
        <authorList>
            <person name="Palmer W."/>
            <person name="Jacygrad E."/>
            <person name="Sagayaradj S."/>
            <person name="Cavanaugh K."/>
            <person name="Han R."/>
            <person name="Bertier L."/>
            <person name="Beede B."/>
            <person name="Kafkas S."/>
            <person name="Golino D."/>
            <person name="Preece J."/>
            <person name="Michelmore R."/>
        </authorList>
    </citation>
    <scope>NUCLEOTIDE SEQUENCE [LARGE SCALE GENOMIC DNA]</scope>
</reference>
<gene>
    <name evidence="1" type="ORF">Pint_11623</name>
</gene>
<dbReference type="Proteomes" id="UP001163603">
    <property type="component" value="Chromosome 12"/>
</dbReference>
<accession>A0ACC0XIN5</accession>
<protein>
    <submittedName>
        <fullName evidence="1">Uncharacterized protein</fullName>
    </submittedName>
</protein>
<proteinExistence type="predicted"/>
<evidence type="ECO:0000313" key="1">
    <source>
        <dbReference type="EMBL" id="KAJ0017011.1"/>
    </source>
</evidence>
<dbReference type="EMBL" id="CM047747">
    <property type="protein sequence ID" value="KAJ0017011.1"/>
    <property type="molecule type" value="Genomic_DNA"/>
</dbReference>
<comment type="caution">
    <text evidence="1">The sequence shown here is derived from an EMBL/GenBank/DDBJ whole genome shotgun (WGS) entry which is preliminary data.</text>
</comment>
<evidence type="ECO:0000313" key="2">
    <source>
        <dbReference type="Proteomes" id="UP001163603"/>
    </source>
</evidence>